<feature type="non-terminal residue" evidence="2">
    <location>
        <position position="111"/>
    </location>
</feature>
<protein>
    <submittedName>
        <fullName evidence="2">Uncharacterized protein</fullName>
    </submittedName>
</protein>
<evidence type="ECO:0000313" key="2">
    <source>
        <dbReference type="EMBL" id="CAE8614734.1"/>
    </source>
</evidence>
<organism evidence="2 3">
    <name type="scientific">Polarella glacialis</name>
    <name type="common">Dinoflagellate</name>
    <dbReference type="NCBI Taxonomy" id="89957"/>
    <lineage>
        <taxon>Eukaryota</taxon>
        <taxon>Sar</taxon>
        <taxon>Alveolata</taxon>
        <taxon>Dinophyceae</taxon>
        <taxon>Suessiales</taxon>
        <taxon>Suessiaceae</taxon>
        <taxon>Polarella</taxon>
    </lineage>
</organism>
<sequence length="111" mass="11636">PSSPSPGWRWGGGEQDMSDSPARGLSPLHAKVLNYLGRDSEIDLNLGVGLRAPDSFLDSNGTAASLEAPSLRGLQPTLASPSASSRPSRPWRARATYGALSMAEHVVVVVV</sequence>
<dbReference type="AlphaFoldDB" id="A0A813FRB7"/>
<proteinExistence type="predicted"/>
<comment type="caution">
    <text evidence="2">The sequence shown here is derived from an EMBL/GenBank/DDBJ whole genome shotgun (WGS) entry which is preliminary data.</text>
</comment>
<dbReference type="EMBL" id="CAJNNV010025482">
    <property type="protein sequence ID" value="CAE8614734.1"/>
    <property type="molecule type" value="Genomic_DNA"/>
</dbReference>
<evidence type="ECO:0000256" key="1">
    <source>
        <dbReference type="SAM" id="MobiDB-lite"/>
    </source>
</evidence>
<keyword evidence="3" id="KW-1185">Reference proteome</keyword>
<feature type="region of interest" description="Disordered" evidence="1">
    <location>
        <begin position="1"/>
        <end position="24"/>
    </location>
</feature>
<dbReference type="Proteomes" id="UP000654075">
    <property type="component" value="Unassembled WGS sequence"/>
</dbReference>
<gene>
    <name evidence="2" type="ORF">PGLA1383_LOCUS32457</name>
</gene>
<feature type="compositionally biased region" description="Low complexity" evidence="1">
    <location>
        <begin position="79"/>
        <end position="90"/>
    </location>
</feature>
<name>A0A813FRB7_POLGL</name>
<feature type="non-terminal residue" evidence="2">
    <location>
        <position position="1"/>
    </location>
</feature>
<accession>A0A813FRB7</accession>
<reference evidence="2" key="1">
    <citation type="submission" date="2021-02" db="EMBL/GenBank/DDBJ databases">
        <authorList>
            <person name="Dougan E. K."/>
            <person name="Rhodes N."/>
            <person name="Thang M."/>
            <person name="Chan C."/>
        </authorList>
    </citation>
    <scope>NUCLEOTIDE SEQUENCE</scope>
</reference>
<feature type="region of interest" description="Disordered" evidence="1">
    <location>
        <begin position="67"/>
        <end position="90"/>
    </location>
</feature>
<evidence type="ECO:0000313" key="3">
    <source>
        <dbReference type="Proteomes" id="UP000654075"/>
    </source>
</evidence>